<dbReference type="PRINTS" id="PR00792">
    <property type="entry name" value="PEPSIN"/>
</dbReference>
<sequence length="403" mass="44454">MAHFQFLAGLLILLLALAEGTRLHRIPLHRSPNFKRTREAILAEQLYVYHKYNLTSTANGFPMEQLSNLDNLQYYGNISIGTPGQVFSVQFDTGSSNLWVPSAQCSSPGCVQHRQYYSNMSSTFQSNGSVFDITYVLGSVAGFMSQDVVTVAGLPVKNQTFGEVTTETGSNFLNASFDGILGMAFPSLAANLATPFFQNLYHQKLVQQPVFSFLLRNNGTTASYGGELILGGSDPALYRGQLTYVPVSNPEYWQFFTDSIQMGNTLISRGSAAIADTGTSLLLAPIAQYTQIARIFKVNSQGYFRCRKISAWPTLNFRINGVSFKVPPQNYVLQEGTYCTLAIVSSNQEFWILGDVFLGLYYTIFDVGNQRLGFANVNSGTAPSQVGVVLMVLAFIVLRLWVH</sequence>
<evidence type="ECO:0000259" key="10">
    <source>
        <dbReference type="PROSITE" id="PS51767"/>
    </source>
</evidence>
<feature type="active site" evidence="5">
    <location>
        <position position="92"/>
    </location>
</feature>
<dbReference type="FunFam" id="2.40.70.10:FF:000115">
    <property type="entry name" value="Lysosomal aspartic protease"/>
    <property type="match status" value="1"/>
</dbReference>
<keyword evidence="3 7" id="KW-0064">Aspartyl protease</keyword>
<name>B3MSE5_DROAN</name>
<dbReference type="eggNOG" id="KOG1339">
    <property type="taxonomic scope" value="Eukaryota"/>
</dbReference>
<evidence type="ECO:0000256" key="4">
    <source>
        <dbReference type="ARBA" id="ARBA00022801"/>
    </source>
</evidence>
<dbReference type="GO" id="GO:0004190">
    <property type="term" value="F:aspartic-type endopeptidase activity"/>
    <property type="evidence" value="ECO:0007669"/>
    <property type="project" value="UniProtKB-KW"/>
</dbReference>
<keyword evidence="9" id="KW-0732">Signal</keyword>
<dbReference type="Proteomes" id="UP000007801">
    <property type="component" value="Unassembled WGS sequence"/>
</dbReference>
<organism evidence="11 12">
    <name type="scientific">Drosophila ananassae</name>
    <name type="common">Fruit fly</name>
    <dbReference type="NCBI Taxonomy" id="7217"/>
    <lineage>
        <taxon>Eukaryota</taxon>
        <taxon>Metazoa</taxon>
        <taxon>Ecdysozoa</taxon>
        <taxon>Arthropoda</taxon>
        <taxon>Hexapoda</taxon>
        <taxon>Insecta</taxon>
        <taxon>Pterygota</taxon>
        <taxon>Neoptera</taxon>
        <taxon>Endopterygota</taxon>
        <taxon>Diptera</taxon>
        <taxon>Brachycera</taxon>
        <taxon>Muscomorpha</taxon>
        <taxon>Ephydroidea</taxon>
        <taxon>Drosophilidae</taxon>
        <taxon>Drosophila</taxon>
        <taxon>Sophophora</taxon>
    </lineage>
</organism>
<dbReference type="GO" id="GO:0006508">
    <property type="term" value="P:proteolysis"/>
    <property type="evidence" value="ECO:0007669"/>
    <property type="project" value="UniProtKB-KW"/>
</dbReference>
<comment type="similarity">
    <text evidence="1 7">Belongs to the peptidase A1 family.</text>
</comment>
<dbReference type="GeneID" id="6503505"/>
<dbReference type="EMBL" id="CH902622">
    <property type="protein sequence ID" value="EDV34700.1"/>
    <property type="molecule type" value="Genomic_DNA"/>
</dbReference>
<evidence type="ECO:0000256" key="7">
    <source>
        <dbReference type="RuleBase" id="RU000454"/>
    </source>
</evidence>
<keyword evidence="8" id="KW-1133">Transmembrane helix</keyword>
<evidence type="ECO:0000313" key="11">
    <source>
        <dbReference type="EMBL" id="EDV34700.1"/>
    </source>
</evidence>
<keyword evidence="8" id="KW-0812">Transmembrane</keyword>
<feature type="signal peptide" evidence="9">
    <location>
        <begin position="1"/>
        <end position="20"/>
    </location>
</feature>
<feature type="domain" description="Peptidase A1" evidence="10">
    <location>
        <begin position="74"/>
        <end position="375"/>
    </location>
</feature>
<feature type="disulfide bond" evidence="6">
    <location>
        <begin position="105"/>
        <end position="110"/>
    </location>
</feature>
<dbReference type="FunCoup" id="B3MSE5">
    <property type="interactions" value="12"/>
</dbReference>
<dbReference type="SMR" id="B3MSE5"/>
<evidence type="ECO:0000256" key="3">
    <source>
        <dbReference type="ARBA" id="ARBA00022750"/>
    </source>
</evidence>
<keyword evidence="6" id="KW-1015">Disulfide bond</keyword>
<evidence type="ECO:0000256" key="8">
    <source>
        <dbReference type="SAM" id="Phobius"/>
    </source>
</evidence>
<dbReference type="InterPro" id="IPR021109">
    <property type="entry name" value="Peptidase_aspartic_dom_sf"/>
</dbReference>
<dbReference type="STRING" id="7217.B3MSE5"/>
<evidence type="ECO:0000313" key="12">
    <source>
        <dbReference type="Proteomes" id="UP000007801"/>
    </source>
</evidence>
<dbReference type="PROSITE" id="PS51767">
    <property type="entry name" value="PEPTIDASE_A1"/>
    <property type="match status" value="1"/>
</dbReference>
<dbReference type="InterPro" id="IPR001461">
    <property type="entry name" value="Aspartic_peptidase_A1"/>
</dbReference>
<dbReference type="GO" id="GO:0005764">
    <property type="term" value="C:lysosome"/>
    <property type="evidence" value="ECO:0007669"/>
    <property type="project" value="TreeGrafter"/>
</dbReference>
<feature type="chain" id="PRO_5002793817" description="Peptidase A1 domain-containing protein" evidence="9">
    <location>
        <begin position="21"/>
        <end position="403"/>
    </location>
</feature>
<evidence type="ECO:0000256" key="1">
    <source>
        <dbReference type="ARBA" id="ARBA00007447"/>
    </source>
</evidence>
<protein>
    <recommendedName>
        <fullName evidence="10">Peptidase A1 domain-containing protein</fullName>
    </recommendedName>
</protein>
<keyword evidence="8" id="KW-0472">Membrane</keyword>
<dbReference type="PROSITE" id="PS00141">
    <property type="entry name" value="ASP_PROTEASE"/>
    <property type="match status" value="1"/>
</dbReference>
<gene>
    <name evidence="11" type="primary">Dana\GF20813</name>
    <name evidence="11" type="synonym">dana_GLEANR_4063</name>
    <name evidence="11" type="ORF">GF20813</name>
</gene>
<evidence type="ECO:0000256" key="9">
    <source>
        <dbReference type="SAM" id="SignalP"/>
    </source>
</evidence>
<dbReference type="MEROPS" id="A01.A63"/>
<reference evidence="11 12" key="1">
    <citation type="journal article" date="2007" name="Nature">
        <title>Evolution of genes and genomes on the Drosophila phylogeny.</title>
        <authorList>
            <consortium name="Drosophila 12 Genomes Consortium"/>
            <person name="Clark A.G."/>
            <person name="Eisen M.B."/>
            <person name="Smith D.R."/>
            <person name="Bergman C.M."/>
            <person name="Oliver B."/>
            <person name="Markow T.A."/>
            <person name="Kaufman T.C."/>
            <person name="Kellis M."/>
            <person name="Gelbart W."/>
            <person name="Iyer V.N."/>
            <person name="Pollard D.A."/>
            <person name="Sackton T.B."/>
            <person name="Larracuente A.M."/>
            <person name="Singh N.D."/>
            <person name="Abad J.P."/>
            <person name="Abt D.N."/>
            <person name="Adryan B."/>
            <person name="Aguade M."/>
            <person name="Akashi H."/>
            <person name="Anderson W.W."/>
            <person name="Aquadro C.F."/>
            <person name="Ardell D.H."/>
            <person name="Arguello R."/>
            <person name="Artieri C.G."/>
            <person name="Barbash D.A."/>
            <person name="Barker D."/>
            <person name="Barsanti P."/>
            <person name="Batterham P."/>
            <person name="Batzoglou S."/>
            <person name="Begun D."/>
            <person name="Bhutkar A."/>
            <person name="Blanco E."/>
            <person name="Bosak S.A."/>
            <person name="Bradley R.K."/>
            <person name="Brand A.D."/>
            <person name="Brent M.R."/>
            <person name="Brooks A.N."/>
            <person name="Brown R.H."/>
            <person name="Butlin R.K."/>
            <person name="Caggese C."/>
            <person name="Calvi B.R."/>
            <person name="Bernardo de Carvalho A."/>
            <person name="Caspi A."/>
            <person name="Castrezana S."/>
            <person name="Celniker S.E."/>
            <person name="Chang J.L."/>
            <person name="Chapple C."/>
            <person name="Chatterji S."/>
            <person name="Chinwalla A."/>
            <person name="Civetta A."/>
            <person name="Clifton S.W."/>
            <person name="Comeron J.M."/>
            <person name="Costello J.C."/>
            <person name="Coyne J.A."/>
            <person name="Daub J."/>
            <person name="David R.G."/>
            <person name="Delcher A.L."/>
            <person name="Delehaunty K."/>
            <person name="Do C.B."/>
            <person name="Ebling H."/>
            <person name="Edwards K."/>
            <person name="Eickbush T."/>
            <person name="Evans J.D."/>
            <person name="Filipski A."/>
            <person name="Findeiss S."/>
            <person name="Freyhult E."/>
            <person name="Fulton L."/>
            <person name="Fulton R."/>
            <person name="Garcia A.C."/>
            <person name="Gardiner A."/>
            <person name="Garfield D.A."/>
            <person name="Garvin B.E."/>
            <person name="Gibson G."/>
            <person name="Gilbert D."/>
            <person name="Gnerre S."/>
            <person name="Godfrey J."/>
            <person name="Good R."/>
            <person name="Gotea V."/>
            <person name="Gravely B."/>
            <person name="Greenberg A.J."/>
            <person name="Griffiths-Jones S."/>
            <person name="Gross S."/>
            <person name="Guigo R."/>
            <person name="Gustafson E.A."/>
            <person name="Haerty W."/>
            <person name="Hahn M.W."/>
            <person name="Halligan D.L."/>
            <person name="Halpern A.L."/>
            <person name="Halter G.M."/>
            <person name="Han M.V."/>
            <person name="Heger A."/>
            <person name="Hillier L."/>
            <person name="Hinrichs A.S."/>
            <person name="Holmes I."/>
            <person name="Hoskins R.A."/>
            <person name="Hubisz M.J."/>
            <person name="Hultmark D."/>
            <person name="Huntley M.A."/>
            <person name="Jaffe D.B."/>
            <person name="Jagadeeshan S."/>
            <person name="Jeck W.R."/>
            <person name="Johnson J."/>
            <person name="Jones C.D."/>
            <person name="Jordan W.C."/>
            <person name="Karpen G.H."/>
            <person name="Kataoka E."/>
            <person name="Keightley P.D."/>
            <person name="Kheradpour P."/>
            <person name="Kirkness E.F."/>
            <person name="Koerich L.B."/>
            <person name="Kristiansen K."/>
            <person name="Kudrna D."/>
            <person name="Kulathinal R.J."/>
            <person name="Kumar S."/>
            <person name="Kwok R."/>
            <person name="Lander E."/>
            <person name="Langley C.H."/>
            <person name="Lapoint R."/>
            <person name="Lazzaro B.P."/>
            <person name="Lee S.J."/>
            <person name="Levesque L."/>
            <person name="Li R."/>
            <person name="Lin C.F."/>
            <person name="Lin M.F."/>
            <person name="Lindblad-Toh K."/>
            <person name="Llopart A."/>
            <person name="Long M."/>
            <person name="Low L."/>
            <person name="Lozovsky E."/>
            <person name="Lu J."/>
            <person name="Luo M."/>
            <person name="Machado C.A."/>
            <person name="Makalowski W."/>
            <person name="Marzo M."/>
            <person name="Matsuda M."/>
            <person name="Matzkin L."/>
            <person name="McAllister B."/>
            <person name="McBride C.S."/>
            <person name="McKernan B."/>
            <person name="McKernan K."/>
            <person name="Mendez-Lago M."/>
            <person name="Minx P."/>
            <person name="Mollenhauer M.U."/>
            <person name="Montooth K."/>
            <person name="Mount S.M."/>
            <person name="Mu X."/>
            <person name="Myers E."/>
            <person name="Negre B."/>
            <person name="Newfeld S."/>
            <person name="Nielsen R."/>
            <person name="Noor M.A."/>
            <person name="O'Grady P."/>
            <person name="Pachter L."/>
            <person name="Papaceit M."/>
            <person name="Parisi M.J."/>
            <person name="Parisi M."/>
            <person name="Parts L."/>
            <person name="Pedersen J.S."/>
            <person name="Pesole G."/>
            <person name="Phillippy A.M."/>
            <person name="Ponting C.P."/>
            <person name="Pop M."/>
            <person name="Porcelli D."/>
            <person name="Powell J.R."/>
            <person name="Prohaska S."/>
            <person name="Pruitt K."/>
            <person name="Puig M."/>
            <person name="Quesneville H."/>
            <person name="Ram K.R."/>
            <person name="Rand D."/>
            <person name="Rasmussen M.D."/>
            <person name="Reed L.K."/>
            <person name="Reenan R."/>
            <person name="Reily A."/>
            <person name="Remington K.A."/>
            <person name="Rieger T.T."/>
            <person name="Ritchie M.G."/>
            <person name="Robin C."/>
            <person name="Rogers Y.H."/>
            <person name="Rohde C."/>
            <person name="Rozas J."/>
            <person name="Rubenfield M.J."/>
            <person name="Ruiz A."/>
            <person name="Russo S."/>
            <person name="Salzberg S.L."/>
            <person name="Sanchez-Gracia A."/>
            <person name="Saranga D.J."/>
            <person name="Sato H."/>
            <person name="Schaeffer S.W."/>
            <person name="Schatz M.C."/>
            <person name="Schlenke T."/>
            <person name="Schwartz R."/>
            <person name="Segarra C."/>
            <person name="Singh R.S."/>
            <person name="Sirot L."/>
            <person name="Sirota M."/>
            <person name="Sisneros N.B."/>
            <person name="Smith C.D."/>
            <person name="Smith T.F."/>
            <person name="Spieth J."/>
            <person name="Stage D.E."/>
            <person name="Stark A."/>
            <person name="Stephan W."/>
            <person name="Strausberg R.L."/>
            <person name="Strempel S."/>
            <person name="Sturgill D."/>
            <person name="Sutton G."/>
            <person name="Sutton G.G."/>
            <person name="Tao W."/>
            <person name="Teichmann S."/>
            <person name="Tobari Y.N."/>
            <person name="Tomimura Y."/>
            <person name="Tsolas J.M."/>
            <person name="Valente V.L."/>
            <person name="Venter E."/>
            <person name="Venter J.C."/>
            <person name="Vicario S."/>
            <person name="Vieira F.G."/>
            <person name="Vilella A.J."/>
            <person name="Villasante A."/>
            <person name="Walenz B."/>
            <person name="Wang J."/>
            <person name="Wasserman M."/>
            <person name="Watts T."/>
            <person name="Wilson D."/>
            <person name="Wilson R.K."/>
            <person name="Wing R.A."/>
            <person name="Wolfner M.F."/>
            <person name="Wong A."/>
            <person name="Wong G.K."/>
            <person name="Wu C.I."/>
            <person name="Wu G."/>
            <person name="Yamamoto D."/>
            <person name="Yang H.P."/>
            <person name="Yang S.P."/>
            <person name="Yorke J.A."/>
            <person name="Yoshida K."/>
            <person name="Zdobnov E."/>
            <person name="Zhang P."/>
            <person name="Zhang Y."/>
            <person name="Zimin A.V."/>
            <person name="Baldwin J."/>
            <person name="Abdouelleil A."/>
            <person name="Abdulkadir J."/>
            <person name="Abebe A."/>
            <person name="Abera B."/>
            <person name="Abreu J."/>
            <person name="Acer S.C."/>
            <person name="Aftuck L."/>
            <person name="Alexander A."/>
            <person name="An P."/>
            <person name="Anderson E."/>
            <person name="Anderson S."/>
            <person name="Arachi H."/>
            <person name="Azer M."/>
            <person name="Bachantsang P."/>
            <person name="Barry A."/>
            <person name="Bayul T."/>
            <person name="Berlin A."/>
            <person name="Bessette D."/>
            <person name="Bloom T."/>
            <person name="Blye J."/>
            <person name="Boguslavskiy L."/>
            <person name="Bonnet C."/>
            <person name="Boukhgalter B."/>
            <person name="Bourzgui I."/>
            <person name="Brown A."/>
            <person name="Cahill P."/>
            <person name="Channer S."/>
            <person name="Cheshatsang Y."/>
            <person name="Chuda L."/>
            <person name="Citroen M."/>
            <person name="Collymore A."/>
            <person name="Cooke P."/>
            <person name="Costello M."/>
            <person name="D'Aco K."/>
            <person name="Daza R."/>
            <person name="De Haan G."/>
            <person name="DeGray S."/>
            <person name="DeMaso C."/>
            <person name="Dhargay N."/>
            <person name="Dooley K."/>
            <person name="Dooley E."/>
            <person name="Doricent M."/>
            <person name="Dorje P."/>
            <person name="Dorjee K."/>
            <person name="Dupes A."/>
            <person name="Elong R."/>
            <person name="Falk J."/>
            <person name="Farina A."/>
            <person name="Faro S."/>
            <person name="Ferguson D."/>
            <person name="Fisher S."/>
            <person name="Foley C.D."/>
            <person name="Franke A."/>
            <person name="Friedrich D."/>
            <person name="Gadbois L."/>
            <person name="Gearin G."/>
            <person name="Gearin C.R."/>
            <person name="Giannoukos G."/>
            <person name="Goode T."/>
            <person name="Graham J."/>
            <person name="Grandbois E."/>
            <person name="Grewal S."/>
            <person name="Gyaltsen K."/>
            <person name="Hafez N."/>
            <person name="Hagos B."/>
            <person name="Hall J."/>
            <person name="Henson C."/>
            <person name="Hollinger A."/>
            <person name="Honan T."/>
            <person name="Huard M.D."/>
            <person name="Hughes L."/>
            <person name="Hurhula B."/>
            <person name="Husby M.E."/>
            <person name="Kamat A."/>
            <person name="Kanga B."/>
            <person name="Kashin S."/>
            <person name="Khazanovich D."/>
            <person name="Kisner P."/>
            <person name="Lance K."/>
            <person name="Lara M."/>
            <person name="Lee W."/>
            <person name="Lennon N."/>
            <person name="Letendre F."/>
            <person name="LeVine R."/>
            <person name="Lipovsky A."/>
            <person name="Liu X."/>
            <person name="Liu J."/>
            <person name="Liu S."/>
            <person name="Lokyitsang T."/>
            <person name="Lokyitsang Y."/>
            <person name="Lubonja R."/>
            <person name="Lui A."/>
            <person name="MacDonald P."/>
            <person name="Magnisalis V."/>
            <person name="Maru K."/>
            <person name="Matthews C."/>
            <person name="McCusker W."/>
            <person name="McDonough S."/>
            <person name="Mehta T."/>
            <person name="Meldrim J."/>
            <person name="Meneus L."/>
            <person name="Mihai O."/>
            <person name="Mihalev A."/>
            <person name="Mihova T."/>
            <person name="Mittelman R."/>
            <person name="Mlenga V."/>
            <person name="Montmayeur A."/>
            <person name="Mulrain L."/>
            <person name="Navidi A."/>
            <person name="Naylor J."/>
            <person name="Negash T."/>
            <person name="Nguyen T."/>
            <person name="Nguyen N."/>
            <person name="Nicol R."/>
            <person name="Norbu C."/>
            <person name="Norbu N."/>
            <person name="Novod N."/>
            <person name="O'Neill B."/>
            <person name="Osman S."/>
            <person name="Markiewicz E."/>
            <person name="Oyono O.L."/>
            <person name="Patti C."/>
            <person name="Phunkhang P."/>
            <person name="Pierre F."/>
            <person name="Priest M."/>
            <person name="Raghuraman S."/>
            <person name="Rege F."/>
            <person name="Reyes R."/>
            <person name="Rise C."/>
            <person name="Rogov P."/>
            <person name="Ross K."/>
            <person name="Ryan E."/>
            <person name="Settipalli S."/>
            <person name="Shea T."/>
            <person name="Sherpa N."/>
            <person name="Shi L."/>
            <person name="Shih D."/>
            <person name="Sparrow T."/>
            <person name="Spaulding J."/>
            <person name="Stalker J."/>
            <person name="Stange-Thomann N."/>
            <person name="Stavropoulos S."/>
            <person name="Stone C."/>
            <person name="Strader C."/>
            <person name="Tesfaye S."/>
            <person name="Thomson T."/>
            <person name="Thoulutsang Y."/>
            <person name="Thoulutsang D."/>
            <person name="Topham K."/>
            <person name="Topping I."/>
            <person name="Tsamla T."/>
            <person name="Vassiliev H."/>
            <person name="Vo A."/>
            <person name="Wangchuk T."/>
            <person name="Wangdi T."/>
            <person name="Weiand M."/>
            <person name="Wilkinson J."/>
            <person name="Wilson A."/>
            <person name="Yadav S."/>
            <person name="Young G."/>
            <person name="Yu Q."/>
            <person name="Zembek L."/>
            <person name="Zhong D."/>
            <person name="Zimmer A."/>
            <person name="Zwirko Z."/>
            <person name="Jaffe D.B."/>
            <person name="Alvarez P."/>
            <person name="Brockman W."/>
            <person name="Butler J."/>
            <person name="Chin C."/>
            <person name="Gnerre S."/>
            <person name="Grabherr M."/>
            <person name="Kleber M."/>
            <person name="Mauceli E."/>
            <person name="MacCallum I."/>
        </authorList>
    </citation>
    <scope>NUCLEOTIDE SEQUENCE [LARGE SCALE GENOMIC DNA]</scope>
    <source>
        <strain evidence="12">Tucson 14024-0371.13</strain>
    </source>
</reference>
<dbReference type="Pfam" id="PF00026">
    <property type="entry name" value="Asp"/>
    <property type="match status" value="1"/>
</dbReference>
<proteinExistence type="inferred from homology"/>
<feature type="disulfide bond" evidence="6">
    <location>
        <begin position="306"/>
        <end position="339"/>
    </location>
</feature>
<dbReference type="AlphaFoldDB" id="B3MSE5"/>
<dbReference type="InParanoid" id="B3MSE5"/>
<evidence type="ECO:0000256" key="5">
    <source>
        <dbReference type="PIRSR" id="PIRSR601461-1"/>
    </source>
</evidence>
<feature type="transmembrane region" description="Helical" evidence="8">
    <location>
        <begin position="382"/>
        <end position="402"/>
    </location>
</feature>
<keyword evidence="12" id="KW-1185">Reference proteome</keyword>
<feature type="active site" evidence="5">
    <location>
        <position position="276"/>
    </location>
</feature>
<dbReference type="OrthoDB" id="771136at2759"/>
<accession>B3MSE5</accession>
<dbReference type="InterPro" id="IPR001969">
    <property type="entry name" value="Aspartic_peptidase_AS"/>
</dbReference>
<dbReference type="PANTHER" id="PTHR47966:SF51">
    <property type="entry name" value="BETA-SITE APP-CLEAVING ENZYME, ISOFORM A-RELATED"/>
    <property type="match status" value="1"/>
</dbReference>
<dbReference type="KEGG" id="dan:6503505"/>
<evidence type="ECO:0000256" key="6">
    <source>
        <dbReference type="PIRSR" id="PIRSR601461-2"/>
    </source>
</evidence>
<dbReference type="InterPro" id="IPR033121">
    <property type="entry name" value="PEPTIDASE_A1"/>
</dbReference>
<evidence type="ECO:0000256" key="2">
    <source>
        <dbReference type="ARBA" id="ARBA00022670"/>
    </source>
</evidence>
<keyword evidence="2 7" id="KW-0645">Protease</keyword>
<keyword evidence="4 7" id="KW-0378">Hydrolase</keyword>
<dbReference type="PhylomeDB" id="B3MSE5"/>
<dbReference type="PANTHER" id="PTHR47966">
    <property type="entry name" value="BETA-SITE APP-CLEAVING ENZYME, ISOFORM A-RELATED"/>
    <property type="match status" value="1"/>
</dbReference>
<dbReference type="SUPFAM" id="SSF50630">
    <property type="entry name" value="Acid proteases"/>
    <property type="match status" value="1"/>
</dbReference>
<dbReference type="Gene3D" id="2.40.70.10">
    <property type="entry name" value="Acid Proteases"/>
    <property type="match status" value="2"/>
</dbReference>
<dbReference type="OMA" id="DGTSECL"/>
<dbReference type="HOGENOM" id="CLU_013253_3_2_1"/>